<evidence type="ECO:0000256" key="27">
    <source>
        <dbReference type="ARBA" id="ARBA00023303"/>
    </source>
</evidence>
<keyword evidence="19" id="KW-0915">Sodium</keyword>
<dbReference type="PROSITE" id="PS51192">
    <property type="entry name" value="HELICASE_ATP_BIND_1"/>
    <property type="match status" value="1"/>
</dbReference>
<dbReference type="CDD" id="cd00054">
    <property type="entry name" value="EGF_CA"/>
    <property type="match status" value="5"/>
</dbReference>
<feature type="disulfide bond" evidence="32">
    <location>
        <begin position="292"/>
        <end position="309"/>
    </location>
</feature>
<keyword evidence="17" id="KW-1133">Transmembrane helix</keyword>
<keyword evidence="15" id="KW-0067">ATP-binding</keyword>
<evidence type="ECO:0000256" key="30">
    <source>
        <dbReference type="ARBA" id="ARBA00044566"/>
    </source>
</evidence>
<evidence type="ECO:0000256" key="35">
    <source>
        <dbReference type="SAM" id="MobiDB-lite"/>
    </source>
</evidence>
<feature type="domain" description="EGF-like" evidence="36">
    <location>
        <begin position="36"/>
        <end position="75"/>
    </location>
</feature>
<keyword evidence="23 32" id="KW-1015">Disulfide bond</keyword>
<evidence type="ECO:0000256" key="11">
    <source>
        <dbReference type="ARBA" id="ARBA00022723"/>
    </source>
</evidence>
<evidence type="ECO:0000256" key="16">
    <source>
        <dbReference type="ARBA" id="ARBA00022968"/>
    </source>
</evidence>
<dbReference type="FunFam" id="3.40.50.300:FF:001975">
    <property type="entry name" value="ATP-dependent DNA helicase"/>
    <property type="match status" value="1"/>
</dbReference>
<dbReference type="InterPro" id="IPR000742">
    <property type="entry name" value="EGF"/>
</dbReference>
<dbReference type="GO" id="GO:0000724">
    <property type="term" value="P:double-strand break repair via homologous recombination"/>
    <property type="evidence" value="ECO:0007669"/>
    <property type="project" value="TreeGrafter"/>
</dbReference>
<dbReference type="Gene3D" id="2.10.25.10">
    <property type="entry name" value="Laminin"/>
    <property type="match status" value="6"/>
</dbReference>
<dbReference type="InterPro" id="IPR036388">
    <property type="entry name" value="WH-like_DNA-bd_sf"/>
</dbReference>
<evidence type="ECO:0000256" key="10">
    <source>
        <dbReference type="ARBA" id="ARBA00022692"/>
    </source>
</evidence>
<evidence type="ECO:0000256" key="28">
    <source>
        <dbReference type="ARBA" id="ARBA00034617"/>
    </source>
</evidence>
<feature type="domain" description="EGF-like" evidence="36">
    <location>
        <begin position="408"/>
        <end position="448"/>
    </location>
</feature>
<evidence type="ECO:0000256" key="7">
    <source>
        <dbReference type="ARBA" id="ARBA00022461"/>
    </source>
</evidence>
<dbReference type="Gene3D" id="1.10.287.820">
    <property type="entry name" value="Acid-sensing ion channel domain"/>
    <property type="match status" value="1"/>
</dbReference>
<dbReference type="Pfam" id="PF00858">
    <property type="entry name" value="ASC"/>
    <property type="match status" value="1"/>
</dbReference>
<feature type="disulfide bond" evidence="32">
    <location>
        <begin position="396"/>
        <end position="405"/>
    </location>
</feature>
<feature type="disulfide bond" evidence="32">
    <location>
        <begin position="65"/>
        <end position="74"/>
    </location>
</feature>
<dbReference type="GO" id="GO:0005694">
    <property type="term" value="C:chromosome"/>
    <property type="evidence" value="ECO:0007669"/>
    <property type="project" value="TreeGrafter"/>
</dbReference>
<keyword evidence="34" id="KW-0175">Coiled coil</keyword>
<dbReference type="Proteomes" id="UP000887575">
    <property type="component" value="Unassembled WGS sequence"/>
</dbReference>
<dbReference type="Gene3D" id="1.10.10.10">
    <property type="entry name" value="Winged helix-like DNA-binding domain superfamily/Winged helix DNA-binding domain"/>
    <property type="match status" value="1"/>
</dbReference>
<keyword evidence="25 33" id="KW-0739">Sodium transport</keyword>
<evidence type="ECO:0000256" key="20">
    <source>
        <dbReference type="ARBA" id="ARBA00023065"/>
    </source>
</evidence>
<dbReference type="SUPFAM" id="SSF52540">
    <property type="entry name" value="P-loop containing nucleoside triphosphate hydrolases"/>
    <property type="match status" value="1"/>
</dbReference>
<feature type="domain" description="EGF-like" evidence="36">
    <location>
        <begin position="119"/>
        <end position="159"/>
    </location>
</feature>
<evidence type="ECO:0000256" key="26">
    <source>
        <dbReference type="ARBA" id="ARBA00023235"/>
    </source>
</evidence>
<dbReference type="InterPro" id="IPR001650">
    <property type="entry name" value="Helicase_C-like"/>
</dbReference>
<dbReference type="InterPro" id="IPR032284">
    <property type="entry name" value="RecQ_Zn-bd"/>
</dbReference>
<feature type="disulfide bond" evidence="32">
    <location>
        <begin position="311"/>
        <end position="320"/>
    </location>
</feature>
<evidence type="ECO:0000256" key="5">
    <source>
        <dbReference type="ARBA" id="ARBA00008661"/>
    </source>
</evidence>
<dbReference type="NCBIfam" id="TIGR00614">
    <property type="entry name" value="recQ_fam"/>
    <property type="match status" value="1"/>
</dbReference>
<keyword evidence="9" id="KW-0808">Transferase</keyword>
<dbReference type="PROSITE" id="PS50026">
    <property type="entry name" value="EGF_3"/>
    <property type="match status" value="7"/>
</dbReference>
<comment type="similarity">
    <text evidence="4 33">Belongs to the amiloride-sensitive sodium channel (TC 1.A.6) family.</text>
</comment>
<dbReference type="GO" id="GO:0016758">
    <property type="term" value="F:hexosyltransferase activity"/>
    <property type="evidence" value="ECO:0007669"/>
    <property type="project" value="InterPro"/>
</dbReference>
<evidence type="ECO:0000256" key="22">
    <source>
        <dbReference type="ARBA" id="ARBA00023136"/>
    </source>
</evidence>
<dbReference type="GO" id="GO:0005524">
    <property type="term" value="F:ATP binding"/>
    <property type="evidence" value="ECO:0007669"/>
    <property type="project" value="UniProtKB-KW"/>
</dbReference>
<keyword evidence="10 33" id="KW-0812">Transmembrane</keyword>
<dbReference type="Gene3D" id="3.40.50.300">
    <property type="entry name" value="P-loop containing nucleotide triphosphate hydrolases"/>
    <property type="match status" value="2"/>
</dbReference>
<feature type="disulfide bond" evidence="32">
    <location>
        <begin position="355"/>
        <end position="364"/>
    </location>
</feature>
<dbReference type="Pfam" id="PF00271">
    <property type="entry name" value="Helicase_C"/>
    <property type="match status" value="1"/>
</dbReference>
<dbReference type="SMART" id="SM00490">
    <property type="entry name" value="HELICc"/>
    <property type="match status" value="1"/>
</dbReference>
<accession>A0AAF3EQE5</accession>
<dbReference type="GO" id="GO:0016787">
    <property type="term" value="F:hydrolase activity"/>
    <property type="evidence" value="ECO:0007669"/>
    <property type="project" value="UniProtKB-KW"/>
</dbReference>
<evidence type="ECO:0000256" key="32">
    <source>
        <dbReference type="PROSITE-ProRule" id="PRU00076"/>
    </source>
</evidence>
<dbReference type="EC" id="5.6.2.4" evidence="29"/>
<dbReference type="SMART" id="SM00487">
    <property type="entry name" value="DEXDc"/>
    <property type="match status" value="1"/>
</dbReference>
<evidence type="ECO:0000259" key="36">
    <source>
        <dbReference type="PROSITE" id="PS50026"/>
    </source>
</evidence>
<keyword evidence="26" id="KW-0413">Isomerase</keyword>
<dbReference type="InterPro" id="IPR004589">
    <property type="entry name" value="DNA_helicase_ATP-dep_RecQ"/>
</dbReference>
<proteinExistence type="inferred from homology"/>
<dbReference type="GO" id="GO:0000139">
    <property type="term" value="C:Golgi membrane"/>
    <property type="evidence" value="ECO:0007669"/>
    <property type="project" value="UniProtKB-SubCell"/>
</dbReference>
<sequence>MPGWCSCNKGTAKDLTAYDPVTGNYYPTNIQACYTATNACAAYPSPCPGLYAQCVFHINNFECRCPDGYTGPTCNLISTDPCDSSPCRNGATCTMITPSPSPSFTCTCDPNYTGERCQYVNTCVKNPNQCLNGGTCVMLWHGEDYYCNCTSYWQGPVCGVATLTKDDSLMDDCIRMNDWYNATKVTNSATPSVDWCRGQTQSGISAGKDYKYYCLAGKDCRMYDAWLYGSGDHCDQSGCGCANLCNLESSPKNVSYWGANQTCGVSWNGVGARGPCYEYSDIANNPCPNGMCKNGGTCRNATDIFYFECDCAPGFTGYDCSTALICQPPNPNNYPCKYGGMCIVSPDPPGYTCDCLSGYTGSQCEIPNMCNPDRCGKYGNCSIVVDSFNSTYICECDEGWTGKFCNKTIDYCQSPPCQWGGTCSNIYPPADPFFLCACQPGTSGTLCEFNPDDCPYKEIDGKWYSMCNQTDKQAQCIDGFNTWHCQCGPDYTSNDCSIPIVVYNAIALIFGPNAAVGQDIIELLKDLLSNPTNIKDMVPFVLGLETEEDRADKSWDYSDMFHWVAYEEKTLVLERDLLKWNDVTLGNCFTFNHRNNTNAQYLHRITGKAGSLEALLSVNSLETCPWVDTQAIQVFVHPAEEDIFSESVRYNAQPGGETELFPELTAYKRLGGRYGVCVNEASQVEQYFYTGSYATDGCLRSCYQQSVFERCACMDPRYPMEKGVQPCGLQDRNCVDDVTIERGDPSKWSNCTCPLPCANRAYTVSWAKTVFSKVQRCDKNDPNLNYTACEITMRDEVRVRVILSDFTFQLFAEVPAMSFNSFIGNLGVCFIFDIHPFTEPLPCDGPQLDSWLYAQILKNHSRFLRKTPTLGANLWIPVFVIVSGGDEKTIREIKDTWANNETSKLLQTGESDVFFVIGRRNSRTHIDRSIEDKILEVDVEEKYTNLLLKELVAFLWISNQLNNGYVLKVDGSDTVVAIDRLQKVLNLKQNERRRAIECTTWKEIKPIRDPCSPWYIPKPAFKWDVFPEYCSGPAYLMQISTLREILDKAIDFRPLVCEDAFFTGVLAGTAKIPRNDRVDVFDSKGCQTTVLSKIGSMLLSIDLSMTHKAYCASNGTKITAVINFHRCRITWMDVRAKSDEIEAIGLQLEEINQQIQQLQQQRKTLRDRREKLERSLVQSSSKQDPNEWETKQCEWTSRMDILLNDVFNMQSFRPLQQAAINCVLSGNDTLLLMSTGGGKSLCYQMPAIIAKGLTLVVSPLLALIEDQLIQLRKFGIEAAALNQSTTKEELRRVEEGITKRNSSFRILYVTPEKLAKSKRLMNKLEKSNEVGFLKLIAIDEVHCCSQWGHDFRPDYKFLNILKRQFKSVPILGLTATATAAVLDDVKSMLGIPGAIVFRANFNRPNLQYEVVSKKTDGESLVSLIKCRFANETGIVYCFSRKDTEDMAQVLRSHGIKASCYHAYMENEQRKKVHNAWIDGKLLVIVATVAFGMGIDKPNVRYVIHYSLPKSIENYYQESGRAGRDGQSAVCILMWKMQDMFRQSTSVCAEKHGLENLYSVVKYATNRALCRRITLSEHFEEEWDPSWCQQKCDICAGEQASCEIDAYETLCHAVDIIEKEKNSSKKSSSGRITGGKLVEMLSKNGDVRETIEETVAQLIVMGYLREDFHFTPYSVLSYIEPGIRFNTMKKGEKSRISITVPHQEKKAAKKRKLDDEIVLDSD</sequence>
<dbReference type="FunFam" id="3.40.50.300:FF:001544">
    <property type="entry name" value="ATP-dependent DNA helicase"/>
    <property type="match status" value="1"/>
</dbReference>
<evidence type="ECO:0000256" key="15">
    <source>
        <dbReference type="ARBA" id="ARBA00022840"/>
    </source>
</evidence>
<keyword evidence="20 33" id="KW-0406">Ion transport</keyword>
<evidence type="ECO:0000256" key="25">
    <source>
        <dbReference type="ARBA" id="ARBA00023201"/>
    </source>
</evidence>
<dbReference type="InterPro" id="IPR001873">
    <property type="entry name" value="ENaC"/>
</dbReference>
<evidence type="ECO:0000256" key="31">
    <source>
        <dbReference type="ARBA" id="ARBA00049360"/>
    </source>
</evidence>
<reference evidence="40" key="1">
    <citation type="submission" date="2024-02" db="UniProtKB">
        <authorList>
            <consortium name="WormBaseParasite"/>
        </authorList>
    </citation>
    <scope>IDENTIFICATION</scope>
</reference>
<feature type="disulfide bond" evidence="32">
    <location>
        <begin position="149"/>
        <end position="158"/>
    </location>
</feature>
<evidence type="ECO:0000259" key="37">
    <source>
        <dbReference type="PROSITE" id="PS51192"/>
    </source>
</evidence>
<feature type="disulfide bond" evidence="32">
    <location>
        <begin position="336"/>
        <end position="353"/>
    </location>
</feature>
<keyword evidence="11" id="KW-0479">Metal-binding</keyword>
<dbReference type="CDD" id="cd18794">
    <property type="entry name" value="SF2_C_RecQ"/>
    <property type="match status" value="1"/>
</dbReference>
<keyword evidence="24" id="KW-0325">Glycoprotein</keyword>
<feature type="domain" description="Helicase C-terminal" evidence="38">
    <location>
        <begin position="1416"/>
        <end position="1568"/>
    </location>
</feature>
<evidence type="ECO:0000256" key="3">
    <source>
        <dbReference type="ARBA" id="ARBA00005446"/>
    </source>
</evidence>
<dbReference type="SMART" id="SM00181">
    <property type="entry name" value="EGF"/>
    <property type="match status" value="8"/>
</dbReference>
<evidence type="ECO:0000256" key="9">
    <source>
        <dbReference type="ARBA" id="ARBA00022679"/>
    </source>
</evidence>
<comment type="catalytic activity">
    <reaction evidence="28">
        <text>Couples ATP hydrolysis with the unwinding of duplex DNA by translocating in the 3'-5' direction.</text>
        <dbReference type="EC" id="5.6.2.4"/>
    </reaction>
</comment>
<keyword evidence="22" id="KW-0472">Membrane</keyword>
<keyword evidence="27 33" id="KW-0407">Ion channel</keyword>
<keyword evidence="14" id="KW-0347">Helicase</keyword>
<comment type="catalytic activity">
    <reaction evidence="31">
        <text>ATP + H2O = ADP + phosphate + H(+)</text>
        <dbReference type="Rhea" id="RHEA:13065"/>
        <dbReference type="ChEBI" id="CHEBI:15377"/>
        <dbReference type="ChEBI" id="CHEBI:15378"/>
        <dbReference type="ChEBI" id="CHEBI:30616"/>
        <dbReference type="ChEBI" id="CHEBI:43474"/>
        <dbReference type="ChEBI" id="CHEBI:456216"/>
    </reaction>
</comment>
<evidence type="ECO:0000256" key="2">
    <source>
        <dbReference type="ARBA" id="ARBA00004323"/>
    </source>
</evidence>
<evidence type="ECO:0000256" key="8">
    <source>
        <dbReference type="ARBA" id="ARBA00022676"/>
    </source>
</evidence>
<evidence type="ECO:0000256" key="21">
    <source>
        <dbReference type="ARBA" id="ARBA00023125"/>
    </source>
</evidence>
<feature type="domain" description="EGF-like" evidence="36">
    <location>
        <begin position="322"/>
        <end position="365"/>
    </location>
</feature>
<evidence type="ECO:0000256" key="4">
    <source>
        <dbReference type="ARBA" id="ARBA00007193"/>
    </source>
</evidence>
<comment type="subcellular location">
    <subcellularLocation>
        <location evidence="2">Golgi apparatus membrane</location>
        <topology evidence="2">Single-pass type II membrane protein</topology>
    </subcellularLocation>
    <subcellularLocation>
        <location evidence="1">Membrane</location>
        <topology evidence="1">Multi-pass membrane protein</topology>
    </subcellularLocation>
</comment>
<organism evidence="39 40">
    <name type="scientific">Mesorhabditis belari</name>
    <dbReference type="NCBI Taxonomy" id="2138241"/>
    <lineage>
        <taxon>Eukaryota</taxon>
        <taxon>Metazoa</taxon>
        <taxon>Ecdysozoa</taxon>
        <taxon>Nematoda</taxon>
        <taxon>Chromadorea</taxon>
        <taxon>Rhabditida</taxon>
        <taxon>Rhabditina</taxon>
        <taxon>Rhabditomorpha</taxon>
        <taxon>Rhabditoidea</taxon>
        <taxon>Rhabditidae</taxon>
        <taxon>Mesorhabditinae</taxon>
        <taxon>Mesorhabditis</taxon>
    </lineage>
</organism>
<dbReference type="CDD" id="cd18015">
    <property type="entry name" value="DEXHc_RecQ1"/>
    <property type="match status" value="1"/>
</dbReference>
<feature type="region of interest" description="Disordered" evidence="35">
    <location>
        <begin position="1702"/>
        <end position="1721"/>
    </location>
</feature>
<keyword evidence="39" id="KW-1185">Reference proteome</keyword>
<name>A0AAF3EQE5_9BILA</name>
<evidence type="ECO:0000256" key="33">
    <source>
        <dbReference type="RuleBase" id="RU000679"/>
    </source>
</evidence>
<keyword evidence="8" id="KW-0328">Glycosyltransferase</keyword>
<dbReference type="SMART" id="SM00179">
    <property type="entry name" value="EGF_CA"/>
    <property type="match status" value="6"/>
</dbReference>
<feature type="domain" description="EGF-like" evidence="36">
    <location>
        <begin position="366"/>
        <end position="406"/>
    </location>
</feature>
<keyword evidence="12" id="KW-0547">Nucleotide-binding</keyword>
<dbReference type="PROSITE" id="PS00022">
    <property type="entry name" value="EGF_1"/>
    <property type="match status" value="7"/>
</dbReference>
<evidence type="ECO:0000256" key="34">
    <source>
        <dbReference type="SAM" id="Coils"/>
    </source>
</evidence>
<evidence type="ECO:0000313" key="40">
    <source>
        <dbReference type="WBParaSite" id="MBELARI_LOCUS16207"/>
    </source>
</evidence>
<dbReference type="PROSITE" id="PS51194">
    <property type="entry name" value="HELICASE_CTER"/>
    <property type="match status" value="1"/>
</dbReference>
<evidence type="ECO:0000256" key="12">
    <source>
        <dbReference type="ARBA" id="ARBA00022741"/>
    </source>
</evidence>
<feature type="disulfide bond" evidence="32">
    <location>
        <begin position="108"/>
        <end position="117"/>
    </location>
</feature>
<evidence type="ECO:0000256" key="14">
    <source>
        <dbReference type="ARBA" id="ARBA00022806"/>
    </source>
</evidence>
<dbReference type="PANTHER" id="PTHR13710:SF105">
    <property type="entry name" value="ATP-DEPENDENT DNA HELICASE Q1"/>
    <property type="match status" value="1"/>
</dbReference>
<dbReference type="GO" id="GO:0003677">
    <property type="term" value="F:DNA binding"/>
    <property type="evidence" value="ECO:0007669"/>
    <property type="project" value="UniProtKB-KW"/>
</dbReference>
<keyword evidence="21" id="KW-0238">DNA-binding</keyword>
<feature type="domain" description="EGF-like" evidence="36">
    <location>
        <begin position="283"/>
        <end position="321"/>
    </location>
</feature>
<dbReference type="InterPro" id="IPR002659">
    <property type="entry name" value="Glyco_trans_31"/>
</dbReference>
<feature type="domain" description="Helicase ATP-binding" evidence="37">
    <location>
        <begin position="1220"/>
        <end position="1395"/>
    </location>
</feature>
<evidence type="ECO:0000256" key="19">
    <source>
        <dbReference type="ARBA" id="ARBA00023053"/>
    </source>
</evidence>
<evidence type="ECO:0000259" key="38">
    <source>
        <dbReference type="PROSITE" id="PS51194"/>
    </source>
</evidence>
<feature type="disulfide bond" evidence="32">
    <location>
        <begin position="130"/>
        <end position="147"/>
    </location>
</feature>
<comment type="similarity">
    <text evidence="5">Belongs to the glycosyltransferase 31 family.</text>
</comment>
<keyword evidence="13" id="KW-0378">Hydrolase</keyword>
<protein>
    <recommendedName>
        <fullName evidence="29">DNA 3'-5' helicase</fullName>
        <ecNumber evidence="29">5.6.2.4</ecNumber>
    </recommendedName>
    <alternativeName>
        <fullName evidence="30">DNA 3'-5' helicase Q1</fullName>
    </alternativeName>
</protein>
<dbReference type="SUPFAM" id="SSF57196">
    <property type="entry name" value="EGF/Laminin"/>
    <property type="match status" value="5"/>
</dbReference>
<dbReference type="InterPro" id="IPR014001">
    <property type="entry name" value="Helicase_ATP-bd"/>
</dbReference>
<dbReference type="Pfam" id="PF00008">
    <property type="entry name" value="EGF"/>
    <property type="match status" value="2"/>
</dbReference>
<dbReference type="Pfam" id="PF01762">
    <property type="entry name" value="Galactosyl_T"/>
    <property type="match status" value="1"/>
</dbReference>
<feature type="domain" description="EGF-like" evidence="36">
    <location>
        <begin position="78"/>
        <end position="118"/>
    </location>
</feature>
<evidence type="ECO:0000256" key="18">
    <source>
        <dbReference type="ARBA" id="ARBA00023034"/>
    </source>
</evidence>
<dbReference type="PANTHER" id="PTHR13710">
    <property type="entry name" value="DNA HELICASE RECQ FAMILY MEMBER"/>
    <property type="match status" value="1"/>
</dbReference>
<evidence type="ECO:0000313" key="39">
    <source>
        <dbReference type="Proteomes" id="UP000887575"/>
    </source>
</evidence>
<dbReference type="GO" id="GO:0005509">
    <property type="term" value="F:calcium ion binding"/>
    <property type="evidence" value="ECO:0007669"/>
    <property type="project" value="InterPro"/>
</dbReference>
<evidence type="ECO:0000256" key="6">
    <source>
        <dbReference type="ARBA" id="ARBA00022448"/>
    </source>
</evidence>
<comment type="caution">
    <text evidence="32">Lacks conserved residue(s) required for the propagation of feature annotation.</text>
</comment>
<keyword evidence="32" id="KW-0245">EGF-like domain</keyword>
<dbReference type="PRINTS" id="PR01078">
    <property type="entry name" value="AMINACHANNEL"/>
</dbReference>
<dbReference type="InterPro" id="IPR011545">
    <property type="entry name" value="DEAD/DEAH_box_helicase_dom"/>
</dbReference>
<dbReference type="WBParaSite" id="MBELARI_LOCUS16207">
    <property type="protein sequence ID" value="MBELARI_LOCUS16207"/>
    <property type="gene ID" value="MBELARI_LOCUS16207"/>
</dbReference>
<evidence type="ECO:0000256" key="13">
    <source>
        <dbReference type="ARBA" id="ARBA00022801"/>
    </source>
</evidence>
<evidence type="ECO:0000256" key="29">
    <source>
        <dbReference type="ARBA" id="ARBA00034808"/>
    </source>
</evidence>
<keyword evidence="6 33" id="KW-0813">Transport</keyword>
<keyword evidence="16" id="KW-0735">Signal-anchor</keyword>
<dbReference type="GO" id="GO:0043138">
    <property type="term" value="F:3'-5' DNA helicase activity"/>
    <property type="evidence" value="ECO:0007669"/>
    <property type="project" value="UniProtKB-EC"/>
</dbReference>
<feature type="coiled-coil region" evidence="34">
    <location>
        <begin position="1134"/>
        <end position="1182"/>
    </location>
</feature>
<comment type="similarity">
    <text evidence="3">Belongs to the helicase family. RecQ subfamily.</text>
</comment>
<evidence type="ECO:0000256" key="24">
    <source>
        <dbReference type="ARBA" id="ARBA00023180"/>
    </source>
</evidence>
<evidence type="ECO:0000256" key="1">
    <source>
        <dbReference type="ARBA" id="ARBA00004141"/>
    </source>
</evidence>
<dbReference type="Pfam" id="PF16124">
    <property type="entry name" value="RecQ_Zn_bind"/>
    <property type="match status" value="1"/>
</dbReference>
<dbReference type="GO" id="GO:0005272">
    <property type="term" value="F:sodium channel activity"/>
    <property type="evidence" value="ECO:0007669"/>
    <property type="project" value="UniProtKB-KW"/>
</dbReference>
<dbReference type="GO" id="GO:0009378">
    <property type="term" value="F:four-way junction helicase activity"/>
    <property type="evidence" value="ECO:0007669"/>
    <property type="project" value="TreeGrafter"/>
</dbReference>
<evidence type="ECO:0000256" key="17">
    <source>
        <dbReference type="ARBA" id="ARBA00022989"/>
    </source>
</evidence>
<dbReference type="InterPro" id="IPR001881">
    <property type="entry name" value="EGF-like_Ca-bd_dom"/>
</dbReference>
<feature type="disulfide bond" evidence="32">
    <location>
        <begin position="438"/>
        <end position="447"/>
    </location>
</feature>
<keyword evidence="7 33" id="KW-0894">Sodium channel</keyword>
<evidence type="ECO:0000256" key="23">
    <source>
        <dbReference type="ARBA" id="ARBA00023157"/>
    </source>
</evidence>
<dbReference type="Pfam" id="PF00270">
    <property type="entry name" value="DEAD"/>
    <property type="match status" value="1"/>
</dbReference>
<dbReference type="InterPro" id="IPR027417">
    <property type="entry name" value="P-loop_NTPase"/>
</dbReference>
<dbReference type="PROSITE" id="PS01186">
    <property type="entry name" value="EGF_2"/>
    <property type="match status" value="4"/>
</dbReference>
<keyword evidence="18" id="KW-0333">Golgi apparatus</keyword>